<dbReference type="InterPro" id="IPR018974">
    <property type="entry name" value="Tex-like_N"/>
</dbReference>
<dbReference type="InterPro" id="IPR012340">
    <property type="entry name" value="NA-bd_OB-fold"/>
</dbReference>
<dbReference type="FunFam" id="3.30.420.140:FF:000001">
    <property type="entry name" value="RNA-binding transcriptional accessory protein"/>
    <property type="match status" value="1"/>
</dbReference>
<dbReference type="InterPro" id="IPR055179">
    <property type="entry name" value="Tex-like_central_region"/>
</dbReference>
<dbReference type="SMART" id="SM00316">
    <property type="entry name" value="S1"/>
    <property type="match status" value="1"/>
</dbReference>
<dbReference type="SUPFAM" id="SSF50249">
    <property type="entry name" value="Nucleic acid-binding proteins"/>
    <property type="match status" value="1"/>
</dbReference>
<dbReference type="Proteomes" id="UP000626109">
    <property type="component" value="Unassembled WGS sequence"/>
</dbReference>
<proteinExistence type="predicted"/>
<feature type="region of interest" description="Disordered" evidence="1">
    <location>
        <begin position="24"/>
        <end position="56"/>
    </location>
</feature>
<dbReference type="Pfam" id="PF00575">
    <property type="entry name" value="S1"/>
    <property type="match status" value="1"/>
</dbReference>
<dbReference type="Gene3D" id="1.10.150.310">
    <property type="entry name" value="Tex RuvX-like domain-like"/>
    <property type="match status" value="1"/>
</dbReference>
<dbReference type="EMBL" id="CAJNNW010032268">
    <property type="protein sequence ID" value="CAE8712103.1"/>
    <property type="molecule type" value="Genomic_DNA"/>
</dbReference>
<dbReference type="Gene3D" id="3.30.420.140">
    <property type="entry name" value="YqgF/RNase H-like domain"/>
    <property type="match status" value="1"/>
</dbReference>
<dbReference type="SMART" id="SM00732">
    <property type="entry name" value="YqgFc"/>
    <property type="match status" value="1"/>
</dbReference>
<dbReference type="Pfam" id="PF17674">
    <property type="entry name" value="HHH_9"/>
    <property type="match status" value="1"/>
</dbReference>
<accession>A0A813KNS6</accession>
<dbReference type="InterPro" id="IPR003029">
    <property type="entry name" value="S1_domain"/>
</dbReference>
<dbReference type="PANTHER" id="PTHR10724:SF10">
    <property type="entry name" value="S1 RNA-BINDING DOMAIN-CONTAINING PROTEIN 1"/>
    <property type="match status" value="1"/>
</dbReference>
<dbReference type="InterPro" id="IPR032639">
    <property type="entry name" value="Tex_YqgF"/>
</dbReference>
<dbReference type="InterPro" id="IPR010994">
    <property type="entry name" value="RuvA_2-like"/>
</dbReference>
<dbReference type="GO" id="GO:0006412">
    <property type="term" value="P:translation"/>
    <property type="evidence" value="ECO:0007669"/>
    <property type="project" value="TreeGrafter"/>
</dbReference>
<dbReference type="Pfam" id="PF12836">
    <property type="entry name" value="HHH_3"/>
    <property type="match status" value="1"/>
</dbReference>
<dbReference type="PROSITE" id="PS50126">
    <property type="entry name" value="S1"/>
    <property type="match status" value="1"/>
</dbReference>
<dbReference type="AlphaFoldDB" id="A0A813KNS6"/>
<dbReference type="GO" id="GO:0003735">
    <property type="term" value="F:structural constituent of ribosome"/>
    <property type="evidence" value="ECO:0007669"/>
    <property type="project" value="TreeGrafter"/>
</dbReference>
<dbReference type="GO" id="GO:0006139">
    <property type="term" value="P:nucleobase-containing compound metabolic process"/>
    <property type="evidence" value="ECO:0007669"/>
    <property type="project" value="InterPro"/>
</dbReference>
<protein>
    <recommendedName>
        <fullName evidence="2">S1 motif domain-containing protein</fullName>
    </recommendedName>
</protein>
<dbReference type="Pfam" id="PF09371">
    <property type="entry name" value="Tex_N"/>
    <property type="match status" value="1"/>
</dbReference>
<dbReference type="InterPro" id="IPR037027">
    <property type="entry name" value="YqgF/RNaseH-like_dom_sf"/>
</dbReference>
<dbReference type="Pfam" id="PF22706">
    <property type="entry name" value="Tex_central_region"/>
    <property type="match status" value="1"/>
</dbReference>
<dbReference type="FunFam" id="1.10.10.650:FF:000001">
    <property type="entry name" value="S1 RNA-binding domain 1"/>
    <property type="match status" value="1"/>
</dbReference>
<feature type="region of interest" description="Disordered" evidence="1">
    <location>
        <begin position="96"/>
        <end position="151"/>
    </location>
</feature>
<dbReference type="Pfam" id="PF16921">
    <property type="entry name" value="Tex_YqgF"/>
    <property type="match status" value="2"/>
</dbReference>
<dbReference type="InterPro" id="IPR050437">
    <property type="entry name" value="Ribos_protein_bS1-like"/>
</dbReference>
<evidence type="ECO:0000259" key="2">
    <source>
        <dbReference type="PROSITE" id="PS50126"/>
    </source>
</evidence>
<sequence length="991" mass="106821">MSAATGHGGRKVATVFPCPVPAAARGQQQGVMKAKASKKDERPRLLRPAAASKKEELLRRRTACALQKEERHKAKAQEKLAKAAIKAADKAVKAKAKAAAKPKARAKAKAKATAKARAKVDPNSRAKKRVSRTAKTSGADAEGASPSAKRCRMAGQDLEIEVLDDAGTTEAQAVLGGQSVLSSDLASWVARATGLQLRRVAGAVRLFTEGNTLPFIARYRKEKTGSMNEEELRRVERELRRAEAMEAKRLKVALALHRRGELSSELRAALLGATAVEEIEDLWAPFRTKRQTRAEVARARGLAPLAELLRLGGARGQGPEDYAASFVGPDEPDVRVALAGARDILAEQCAHRPDIKQRARDLLEGKAFFRARRRQEADEEGRFRNYWNFEAPLSRVRPHQFLAAKRGEAAKALSLSFSLPAESTDNFVEGLVTGYSQKGVRSRTATSVPSPLRGRHGTPVLRSRAELARPWNAPASASASAWEQELRAAMVDAFRRLILPSLEREWLRRLREQAEDEAFDTYRRNLRAKLLAPPLRLHPEWGDASHGEPVAAVLGIDPAYRTGCKLALISMTGQVLATKTVFPHPPYPGCAPSSAAFVEARAASKASLAELLLLARFGAERKEPGDGSRSVCSIGNGTASRETEAWLRDLLTEGWSGIGYAVVDEAGASIYSASPLAAAELPSLDVCLRGAVSIARRLLDPLSELVKIDPQSIGVGLYQHDVDQRRLAQELRGGTEDCVNAVGVDLNTASPVLLEHVAGLSASLAQAVVSHRSQHGAFRCRDDLLAVRGIGQRAFHQAVGFLRVHGGSEPLDELPVHPESYSIARELQRSFGSDVGRLKSAGDEVKRLAVQLEVGAETLADIAAALAGTVDPRSRLQPARVKMPVGAFAASIPGGPGGTNAVDAQEIGLRVQELQPGMRLEGVVRNVVAFGAFVDVGVGHDGLLHVSQYPRQGKDDLLSVNDRIEVSIVSTEQRGGPVGKERWRIGLSMRV</sequence>
<evidence type="ECO:0000313" key="4">
    <source>
        <dbReference type="Proteomes" id="UP000626109"/>
    </source>
</evidence>
<dbReference type="Gene3D" id="1.10.3500.10">
    <property type="entry name" value="Tex N-terminal region-like"/>
    <property type="match status" value="2"/>
</dbReference>
<dbReference type="InterPro" id="IPR012337">
    <property type="entry name" value="RNaseH-like_sf"/>
</dbReference>
<dbReference type="SUPFAM" id="SSF47781">
    <property type="entry name" value="RuvA domain 2-like"/>
    <property type="match status" value="2"/>
</dbReference>
<feature type="domain" description="S1 motif" evidence="2">
    <location>
        <begin position="917"/>
        <end position="990"/>
    </location>
</feature>
<evidence type="ECO:0000313" key="3">
    <source>
        <dbReference type="EMBL" id="CAE8712103.1"/>
    </source>
</evidence>
<evidence type="ECO:0000256" key="1">
    <source>
        <dbReference type="SAM" id="MobiDB-lite"/>
    </source>
</evidence>
<dbReference type="SUPFAM" id="SSF158832">
    <property type="entry name" value="Tex N-terminal region-like"/>
    <property type="match status" value="2"/>
</dbReference>
<dbReference type="SUPFAM" id="SSF53098">
    <property type="entry name" value="Ribonuclease H-like"/>
    <property type="match status" value="1"/>
</dbReference>
<comment type="caution">
    <text evidence="3">The sequence shown here is derived from an EMBL/GenBank/DDBJ whole genome shotgun (WGS) entry which is preliminary data.</text>
</comment>
<dbReference type="InterPro" id="IPR023323">
    <property type="entry name" value="Tex-like_dom_sf"/>
</dbReference>
<organism evidence="3 4">
    <name type="scientific">Polarella glacialis</name>
    <name type="common">Dinoflagellate</name>
    <dbReference type="NCBI Taxonomy" id="89957"/>
    <lineage>
        <taxon>Eukaryota</taxon>
        <taxon>Sar</taxon>
        <taxon>Alveolata</taxon>
        <taxon>Dinophyceae</taxon>
        <taxon>Suessiales</taxon>
        <taxon>Suessiaceae</taxon>
        <taxon>Polarella</taxon>
    </lineage>
</organism>
<reference evidence="3" key="1">
    <citation type="submission" date="2021-02" db="EMBL/GenBank/DDBJ databases">
        <authorList>
            <person name="Dougan E. K."/>
            <person name="Rhodes N."/>
            <person name="Thang M."/>
            <person name="Chan C."/>
        </authorList>
    </citation>
    <scope>NUCLEOTIDE SEQUENCE</scope>
</reference>
<dbReference type="GO" id="GO:0003729">
    <property type="term" value="F:mRNA binding"/>
    <property type="evidence" value="ECO:0007669"/>
    <property type="project" value="TreeGrafter"/>
</dbReference>
<dbReference type="Gene3D" id="1.10.10.650">
    <property type="entry name" value="RuvA domain 2-like"/>
    <property type="match status" value="1"/>
</dbReference>
<dbReference type="Gene3D" id="2.40.50.140">
    <property type="entry name" value="Nucleic acid-binding proteins"/>
    <property type="match status" value="1"/>
</dbReference>
<dbReference type="PANTHER" id="PTHR10724">
    <property type="entry name" value="30S RIBOSOMAL PROTEIN S1"/>
    <property type="match status" value="1"/>
</dbReference>
<dbReference type="InterPro" id="IPR006641">
    <property type="entry name" value="YqgF/RNaseH-like_dom"/>
</dbReference>
<dbReference type="InterPro" id="IPR023319">
    <property type="entry name" value="Tex-like_HTH_dom_sf"/>
</dbReference>
<name>A0A813KNS6_POLGL</name>
<dbReference type="InterPro" id="IPR041692">
    <property type="entry name" value="HHH_9"/>
</dbReference>
<gene>
    <name evidence="3" type="ORF">PGLA2088_LOCUS36841</name>
</gene>
<feature type="compositionally biased region" description="Basic residues" evidence="1">
    <location>
        <begin position="96"/>
        <end position="117"/>
    </location>
</feature>